<dbReference type="EMBL" id="MU864354">
    <property type="protein sequence ID" value="KAK4192394.1"/>
    <property type="molecule type" value="Genomic_DNA"/>
</dbReference>
<protein>
    <submittedName>
        <fullName evidence="1">Uncharacterized protein</fullName>
    </submittedName>
</protein>
<sequence length="172" mass="18707">MSAPSVDATGLKSLSAAATELQNIISTFVKLIDYPGGLSLTNAQIAAAIIAQVDANNFSRHNQDQKIVEAHATFTAKNSSAQQVFELLVIWDADNPPVGANVTQTAHFGWEIYLNGTRQSGPGHVFFTKDIILPNYRIPNLQQKEVSELRLTKKGTLGTGSMESVTRYFKLS</sequence>
<gene>
    <name evidence="1" type="ORF">QBC35DRAFT_483640</name>
</gene>
<keyword evidence="2" id="KW-1185">Reference proteome</keyword>
<comment type="caution">
    <text evidence="1">The sequence shown here is derived from an EMBL/GenBank/DDBJ whole genome shotgun (WGS) entry which is preliminary data.</text>
</comment>
<dbReference type="AlphaFoldDB" id="A0AAN6X1R2"/>
<proteinExistence type="predicted"/>
<evidence type="ECO:0000313" key="1">
    <source>
        <dbReference type="EMBL" id="KAK4192394.1"/>
    </source>
</evidence>
<name>A0AAN6X1R2_9PEZI</name>
<reference evidence="1" key="2">
    <citation type="submission" date="2023-05" db="EMBL/GenBank/DDBJ databases">
        <authorList>
            <consortium name="Lawrence Berkeley National Laboratory"/>
            <person name="Steindorff A."/>
            <person name="Hensen N."/>
            <person name="Bonometti L."/>
            <person name="Westerberg I."/>
            <person name="Brannstrom I.O."/>
            <person name="Guillou S."/>
            <person name="Cros-Aarteil S."/>
            <person name="Calhoun S."/>
            <person name="Haridas S."/>
            <person name="Kuo A."/>
            <person name="Mondo S."/>
            <person name="Pangilinan J."/>
            <person name="Riley R."/>
            <person name="Labutti K."/>
            <person name="Andreopoulos B."/>
            <person name="Lipzen A."/>
            <person name="Chen C."/>
            <person name="Yanf M."/>
            <person name="Daum C."/>
            <person name="Ng V."/>
            <person name="Clum A."/>
            <person name="Ohm R."/>
            <person name="Martin F."/>
            <person name="Silar P."/>
            <person name="Natvig D."/>
            <person name="Lalanne C."/>
            <person name="Gautier V."/>
            <person name="Ament-Velasquez S.L."/>
            <person name="Kruys A."/>
            <person name="Hutchinson M.I."/>
            <person name="Powell A.J."/>
            <person name="Barry K."/>
            <person name="Miller A.N."/>
            <person name="Grigoriev I.V."/>
            <person name="Debuchy R."/>
            <person name="Gladieux P."/>
            <person name="Thoren M.H."/>
            <person name="Johannesson H."/>
        </authorList>
    </citation>
    <scope>NUCLEOTIDE SEQUENCE</scope>
    <source>
        <strain evidence="1">PSN309</strain>
    </source>
</reference>
<dbReference type="Proteomes" id="UP001302126">
    <property type="component" value="Unassembled WGS sequence"/>
</dbReference>
<reference evidence="1" key="1">
    <citation type="journal article" date="2023" name="Mol. Phylogenet. Evol.">
        <title>Genome-scale phylogeny and comparative genomics of the fungal order Sordariales.</title>
        <authorList>
            <person name="Hensen N."/>
            <person name="Bonometti L."/>
            <person name="Westerberg I."/>
            <person name="Brannstrom I.O."/>
            <person name="Guillou S."/>
            <person name="Cros-Aarteil S."/>
            <person name="Calhoun S."/>
            <person name="Haridas S."/>
            <person name="Kuo A."/>
            <person name="Mondo S."/>
            <person name="Pangilinan J."/>
            <person name="Riley R."/>
            <person name="LaButti K."/>
            <person name="Andreopoulos B."/>
            <person name="Lipzen A."/>
            <person name="Chen C."/>
            <person name="Yan M."/>
            <person name="Daum C."/>
            <person name="Ng V."/>
            <person name="Clum A."/>
            <person name="Steindorff A."/>
            <person name="Ohm R.A."/>
            <person name="Martin F."/>
            <person name="Silar P."/>
            <person name="Natvig D.O."/>
            <person name="Lalanne C."/>
            <person name="Gautier V."/>
            <person name="Ament-Velasquez S.L."/>
            <person name="Kruys A."/>
            <person name="Hutchinson M.I."/>
            <person name="Powell A.J."/>
            <person name="Barry K."/>
            <person name="Miller A.N."/>
            <person name="Grigoriev I.V."/>
            <person name="Debuchy R."/>
            <person name="Gladieux P."/>
            <person name="Hiltunen Thoren M."/>
            <person name="Johannesson H."/>
        </authorList>
    </citation>
    <scope>NUCLEOTIDE SEQUENCE</scope>
    <source>
        <strain evidence="1">PSN309</strain>
    </source>
</reference>
<evidence type="ECO:0000313" key="2">
    <source>
        <dbReference type="Proteomes" id="UP001302126"/>
    </source>
</evidence>
<organism evidence="1 2">
    <name type="scientific">Podospora australis</name>
    <dbReference type="NCBI Taxonomy" id="1536484"/>
    <lineage>
        <taxon>Eukaryota</taxon>
        <taxon>Fungi</taxon>
        <taxon>Dikarya</taxon>
        <taxon>Ascomycota</taxon>
        <taxon>Pezizomycotina</taxon>
        <taxon>Sordariomycetes</taxon>
        <taxon>Sordariomycetidae</taxon>
        <taxon>Sordariales</taxon>
        <taxon>Podosporaceae</taxon>
        <taxon>Podospora</taxon>
    </lineage>
</organism>
<accession>A0AAN6X1R2</accession>